<evidence type="ECO:0000313" key="2">
    <source>
        <dbReference type="EMBL" id="KAK9695195.1"/>
    </source>
</evidence>
<evidence type="ECO:0000313" key="3">
    <source>
        <dbReference type="Proteomes" id="UP001458880"/>
    </source>
</evidence>
<dbReference type="InterPro" id="IPR000477">
    <property type="entry name" value="RT_dom"/>
</dbReference>
<keyword evidence="3" id="KW-1185">Reference proteome</keyword>
<name>A0AAW1IY50_POPJA</name>
<feature type="domain" description="Reverse transcriptase" evidence="1">
    <location>
        <begin position="1"/>
        <end position="143"/>
    </location>
</feature>
<accession>A0AAW1IY50</accession>
<organism evidence="2 3">
    <name type="scientific">Popillia japonica</name>
    <name type="common">Japanese beetle</name>
    <dbReference type="NCBI Taxonomy" id="7064"/>
    <lineage>
        <taxon>Eukaryota</taxon>
        <taxon>Metazoa</taxon>
        <taxon>Ecdysozoa</taxon>
        <taxon>Arthropoda</taxon>
        <taxon>Hexapoda</taxon>
        <taxon>Insecta</taxon>
        <taxon>Pterygota</taxon>
        <taxon>Neoptera</taxon>
        <taxon>Endopterygota</taxon>
        <taxon>Coleoptera</taxon>
        <taxon>Polyphaga</taxon>
        <taxon>Scarabaeiformia</taxon>
        <taxon>Scarabaeidae</taxon>
        <taxon>Rutelinae</taxon>
        <taxon>Popillia</taxon>
    </lineage>
</organism>
<dbReference type="PANTHER" id="PTHR33332">
    <property type="entry name" value="REVERSE TRANSCRIPTASE DOMAIN-CONTAINING PROTEIN"/>
    <property type="match status" value="1"/>
</dbReference>
<dbReference type="Proteomes" id="UP001458880">
    <property type="component" value="Unassembled WGS sequence"/>
</dbReference>
<dbReference type="GO" id="GO:0003964">
    <property type="term" value="F:RNA-directed DNA polymerase activity"/>
    <property type="evidence" value="ECO:0007669"/>
    <property type="project" value="UniProtKB-KW"/>
</dbReference>
<dbReference type="AlphaFoldDB" id="A0AAW1IY50"/>
<evidence type="ECO:0000259" key="1">
    <source>
        <dbReference type="PROSITE" id="PS50878"/>
    </source>
</evidence>
<gene>
    <name evidence="2" type="ORF">QE152_g33033</name>
</gene>
<keyword evidence="2" id="KW-0695">RNA-directed DNA polymerase</keyword>
<dbReference type="Pfam" id="PF00078">
    <property type="entry name" value="RVT_1"/>
    <property type="match status" value="1"/>
</dbReference>
<keyword evidence="2" id="KW-0808">Transferase</keyword>
<proteinExistence type="predicted"/>
<dbReference type="EMBL" id="JASPKY010000489">
    <property type="protein sequence ID" value="KAK9695195.1"/>
    <property type="molecule type" value="Genomic_DNA"/>
</dbReference>
<dbReference type="PROSITE" id="PS50878">
    <property type="entry name" value="RT_POL"/>
    <property type="match status" value="1"/>
</dbReference>
<keyword evidence="2" id="KW-0548">Nucleotidyltransferase</keyword>
<sequence length="203" mass="22685">MSAVAQSVGVGAGAVGSGKVFCLAVGKPWRLEIAGLTQGTPQGAILSPLLYPYLYTAGLTALFTGCEHHRYTDDVQLYKSFYSTDVARARTCLDENLHNVGRFAKDHLLALNPSKTQAILFCPKHMRNQIQGEDDIPIAFVLLVKNLGLLMDGDSRFQRNTSTLLKRTFVSLKIIYHNRNTINQKTKKYYVTRWCCPPSITWM</sequence>
<comment type="caution">
    <text evidence="2">The sequence shown here is derived from an EMBL/GenBank/DDBJ whole genome shotgun (WGS) entry which is preliminary data.</text>
</comment>
<reference evidence="2 3" key="1">
    <citation type="journal article" date="2024" name="BMC Genomics">
        <title>De novo assembly and annotation of Popillia japonica's genome with initial clues to its potential as an invasive pest.</title>
        <authorList>
            <person name="Cucini C."/>
            <person name="Boschi S."/>
            <person name="Funari R."/>
            <person name="Cardaioli E."/>
            <person name="Iannotti N."/>
            <person name="Marturano G."/>
            <person name="Paoli F."/>
            <person name="Bruttini M."/>
            <person name="Carapelli A."/>
            <person name="Frati F."/>
            <person name="Nardi F."/>
        </authorList>
    </citation>
    <scope>NUCLEOTIDE SEQUENCE [LARGE SCALE GENOMIC DNA]</scope>
    <source>
        <strain evidence="2">DMR45628</strain>
    </source>
</reference>
<protein>
    <submittedName>
        <fullName evidence="2">Reverse transcriptase (RNA-dependent DNA polymerase)</fullName>
    </submittedName>
</protein>